<reference evidence="6 7" key="1">
    <citation type="submission" date="2016-10" db="EMBL/GenBank/DDBJ databases">
        <authorList>
            <person name="de Groot N.N."/>
        </authorList>
    </citation>
    <scope>NUCLEOTIDE SEQUENCE [LARGE SCALE GENOMIC DNA]</scope>
    <source>
        <strain evidence="6 7">CGMCC 1.10449</strain>
    </source>
</reference>
<dbReference type="PANTHER" id="PTHR30483">
    <property type="entry name" value="LEUCINE-SPECIFIC-BINDING PROTEIN"/>
    <property type="match status" value="1"/>
</dbReference>
<name>A0A1H1EQU1_9BACI</name>
<proteinExistence type="inferred from homology"/>
<evidence type="ECO:0000256" key="4">
    <source>
        <dbReference type="SAM" id="SignalP"/>
    </source>
</evidence>
<dbReference type="Gene3D" id="3.40.50.2300">
    <property type="match status" value="2"/>
</dbReference>
<dbReference type="STRING" id="553311.SAMN05216231_3004"/>
<dbReference type="Proteomes" id="UP000199444">
    <property type="component" value="Unassembled WGS sequence"/>
</dbReference>
<feature type="signal peptide" evidence="4">
    <location>
        <begin position="1"/>
        <end position="21"/>
    </location>
</feature>
<feature type="chain" id="PRO_5039200483" evidence="4">
    <location>
        <begin position="22"/>
        <end position="412"/>
    </location>
</feature>
<evidence type="ECO:0000256" key="2">
    <source>
        <dbReference type="ARBA" id="ARBA00022729"/>
    </source>
</evidence>
<organism evidence="6 7">
    <name type="scientific">Virgibacillus salinus</name>
    <dbReference type="NCBI Taxonomy" id="553311"/>
    <lineage>
        <taxon>Bacteria</taxon>
        <taxon>Bacillati</taxon>
        <taxon>Bacillota</taxon>
        <taxon>Bacilli</taxon>
        <taxon>Bacillales</taxon>
        <taxon>Bacillaceae</taxon>
        <taxon>Virgibacillus</taxon>
    </lineage>
</organism>
<feature type="region of interest" description="Disordered" evidence="3">
    <location>
        <begin position="29"/>
        <end position="54"/>
    </location>
</feature>
<dbReference type="CDD" id="cd06336">
    <property type="entry name" value="PBP1_ABC_ligand_binding-like"/>
    <property type="match status" value="1"/>
</dbReference>
<evidence type="ECO:0000256" key="1">
    <source>
        <dbReference type="ARBA" id="ARBA00010062"/>
    </source>
</evidence>
<dbReference type="Pfam" id="PF13458">
    <property type="entry name" value="Peripla_BP_6"/>
    <property type="match status" value="1"/>
</dbReference>
<evidence type="ECO:0000313" key="7">
    <source>
        <dbReference type="Proteomes" id="UP000199444"/>
    </source>
</evidence>
<keyword evidence="7" id="KW-1185">Reference proteome</keyword>
<dbReference type="InterPro" id="IPR051010">
    <property type="entry name" value="BCAA_transport"/>
</dbReference>
<dbReference type="RefSeq" id="WP_092493765.1">
    <property type="nucleotide sequence ID" value="NZ_FNKD01000003.1"/>
</dbReference>
<comment type="similarity">
    <text evidence="1">Belongs to the leucine-binding protein family.</text>
</comment>
<evidence type="ECO:0000256" key="3">
    <source>
        <dbReference type="SAM" id="MobiDB-lite"/>
    </source>
</evidence>
<feature type="compositionally biased region" description="Acidic residues" evidence="3">
    <location>
        <begin position="29"/>
        <end position="53"/>
    </location>
</feature>
<keyword evidence="2 4" id="KW-0732">Signal</keyword>
<dbReference type="PANTHER" id="PTHR30483:SF6">
    <property type="entry name" value="PERIPLASMIC BINDING PROTEIN OF ABC TRANSPORTER FOR NATURAL AMINO ACIDS"/>
    <property type="match status" value="1"/>
</dbReference>
<evidence type="ECO:0000259" key="5">
    <source>
        <dbReference type="Pfam" id="PF13458"/>
    </source>
</evidence>
<dbReference type="InterPro" id="IPR028081">
    <property type="entry name" value="Leu-bd"/>
</dbReference>
<evidence type="ECO:0000313" key="6">
    <source>
        <dbReference type="EMBL" id="SDQ91125.1"/>
    </source>
</evidence>
<dbReference type="SUPFAM" id="SSF53822">
    <property type="entry name" value="Periplasmic binding protein-like I"/>
    <property type="match status" value="1"/>
</dbReference>
<sequence>MRMTKKCLLFGILGFLIILLAACVDVSNEESTDETDSDPVAEETTTDEAEVEEGEKVVKIGYSGPLSGPGAQYGANVLNGVKMAANEINENGFEIDGTTYKIELVALDDKYLPNETGVNVKRMVSEDDPVAIYIPHSGGVFATQEFNEEDDFIIMAYTSEPRMYEQGNELLVGVPPKYSVWREPFTDYMMENFGPKMAMLPTASQYGKDWTESITPVWEENGGEIVFENDIDFSKETDYFTVVTNALNENPDVLFVGGPSEPTALVIKQAKELGFEGGFMIMDQAKIEEMAGFLGGYEMLNGSIGLLPIESYEMEATQEFVKTYKEKFDADYATSESALNYQSMFALVEAMKAAGSVDDTQAIMDAFNKGIENIPEENMVTTLTGINEDGSLQWESEAAAVENGEVIAIPVD</sequence>
<protein>
    <submittedName>
        <fullName evidence="6">Amino acid/amide ABC transporter substrate-binding protein, HAAT family</fullName>
    </submittedName>
</protein>
<dbReference type="PROSITE" id="PS51257">
    <property type="entry name" value="PROKAR_LIPOPROTEIN"/>
    <property type="match status" value="1"/>
</dbReference>
<dbReference type="EMBL" id="FNKD01000003">
    <property type="protein sequence ID" value="SDQ91125.1"/>
    <property type="molecule type" value="Genomic_DNA"/>
</dbReference>
<accession>A0A1H1EQU1</accession>
<gene>
    <name evidence="6" type="ORF">SAMN05216231_3004</name>
</gene>
<dbReference type="AlphaFoldDB" id="A0A1H1EQU1"/>
<dbReference type="InterPro" id="IPR028082">
    <property type="entry name" value="Peripla_BP_I"/>
</dbReference>
<feature type="domain" description="Leucine-binding protein" evidence="5">
    <location>
        <begin position="58"/>
        <end position="369"/>
    </location>
</feature>